<evidence type="ECO:0000259" key="1">
    <source>
        <dbReference type="Pfam" id="PF20183"/>
    </source>
</evidence>
<dbReference type="Pfam" id="PF20183">
    <property type="entry name" value="DUF6546"/>
    <property type="match status" value="1"/>
</dbReference>
<dbReference type="Proteomes" id="UP000738349">
    <property type="component" value="Unassembled WGS sequence"/>
</dbReference>
<proteinExistence type="predicted"/>
<feature type="domain" description="DUF6546" evidence="1">
    <location>
        <begin position="312"/>
        <end position="505"/>
    </location>
</feature>
<dbReference type="AlphaFoldDB" id="A0A9P9JJF9"/>
<evidence type="ECO:0000313" key="2">
    <source>
        <dbReference type="EMBL" id="KAH7176877.1"/>
    </source>
</evidence>
<sequence>MSSQSLRLAAIAGPRNPLASFRWTSIPLEIRLLILQSVITECRGIKQAAHGQKSTSLASLASVCKDWQALFERHTFRRLDLDDKDLMSFANLTGGKNIARLDYIRQLWLRIELSAYTCLSCHKQEAESTIIKNRLIFKSSFTLLLHVLSRWTPNRDGGLTLEISAHSPSDTEHYYRNLLDFDRQKHFHLEEDLQRSPGLVEYTRQRQAELNSRKNRHRLRLTLGAAQRFQGAALALNSWRPLPVTPIVKGLCLRPHFFRGIALRTLGKIFRDSFINMTSFRFERWTSVDFREEYVFFLEFLEVLIHAFPHRLKVFSFNQWAKWEGCHRSIPETLHINPLLIQAVVTSYYKLTDLCPPWQLSTQQFLTELGRAGTRPCEKPNLELLCLEFRSLHPAKGQGYFTDILVLAAKAATAMPKLRTLEIWNAGPGYGFLFRYTLHPHQATVTWRSTQKAIALEPGTIEAWMKVASDHEVQLLVEMEPFHGAEQEGMIVDGKIMYRHLVLARLAIHPVTLAHFEAERTLRETS</sequence>
<reference evidence="2" key="1">
    <citation type="journal article" date="2021" name="Nat. Commun.">
        <title>Genetic determinants of endophytism in the Arabidopsis root mycobiome.</title>
        <authorList>
            <person name="Mesny F."/>
            <person name="Miyauchi S."/>
            <person name="Thiergart T."/>
            <person name="Pickel B."/>
            <person name="Atanasova L."/>
            <person name="Karlsson M."/>
            <person name="Huettel B."/>
            <person name="Barry K.W."/>
            <person name="Haridas S."/>
            <person name="Chen C."/>
            <person name="Bauer D."/>
            <person name="Andreopoulos W."/>
            <person name="Pangilinan J."/>
            <person name="LaButti K."/>
            <person name="Riley R."/>
            <person name="Lipzen A."/>
            <person name="Clum A."/>
            <person name="Drula E."/>
            <person name="Henrissat B."/>
            <person name="Kohler A."/>
            <person name="Grigoriev I.V."/>
            <person name="Martin F.M."/>
            <person name="Hacquard S."/>
        </authorList>
    </citation>
    <scope>NUCLEOTIDE SEQUENCE</scope>
    <source>
        <strain evidence="2">MPI-CAGE-AT-0147</strain>
    </source>
</reference>
<accession>A0A9P9JJF9</accession>
<protein>
    <recommendedName>
        <fullName evidence="1">DUF6546 domain-containing protein</fullName>
    </recommendedName>
</protein>
<dbReference type="InterPro" id="IPR046676">
    <property type="entry name" value="DUF6546"/>
</dbReference>
<comment type="caution">
    <text evidence="2">The sequence shown here is derived from an EMBL/GenBank/DDBJ whole genome shotgun (WGS) entry which is preliminary data.</text>
</comment>
<evidence type="ECO:0000313" key="3">
    <source>
        <dbReference type="Proteomes" id="UP000738349"/>
    </source>
</evidence>
<keyword evidence="3" id="KW-1185">Reference proteome</keyword>
<dbReference type="OrthoDB" id="4802432at2759"/>
<dbReference type="EMBL" id="JAGMUV010000001">
    <property type="protein sequence ID" value="KAH7176877.1"/>
    <property type="molecule type" value="Genomic_DNA"/>
</dbReference>
<gene>
    <name evidence="2" type="ORF">EDB81DRAFT_898368</name>
</gene>
<organism evidence="2 3">
    <name type="scientific">Dactylonectria macrodidyma</name>
    <dbReference type="NCBI Taxonomy" id="307937"/>
    <lineage>
        <taxon>Eukaryota</taxon>
        <taxon>Fungi</taxon>
        <taxon>Dikarya</taxon>
        <taxon>Ascomycota</taxon>
        <taxon>Pezizomycotina</taxon>
        <taxon>Sordariomycetes</taxon>
        <taxon>Hypocreomycetidae</taxon>
        <taxon>Hypocreales</taxon>
        <taxon>Nectriaceae</taxon>
        <taxon>Dactylonectria</taxon>
    </lineage>
</organism>
<name>A0A9P9JJF9_9HYPO</name>